<evidence type="ECO:0000313" key="4">
    <source>
        <dbReference type="Proteomes" id="UP001153714"/>
    </source>
</evidence>
<reference evidence="3" key="1">
    <citation type="submission" date="2021-12" db="EMBL/GenBank/DDBJ databases">
        <authorList>
            <person name="King R."/>
        </authorList>
    </citation>
    <scope>NUCLEOTIDE SEQUENCE</scope>
</reference>
<dbReference type="PANTHER" id="PTHR21879:SF1">
    <property type="entry name" value="FI01546P"/>
    <property type="match status" value="1"/>
</dbReference>
<feature type="transmembrane region" description="Helical" evidence="2">
    <location>
        <begin position="208"/>
        <end position="231"/>
    </location>
</feature>
<dbReference type="Proteomes" id="UP001153714">
    <property type="component" value="Chromosome 7"/>
</dbReference>
<evidence type="ECO:0000256" key="2">
    <source>
        <dbReference type="SAM" id="Phobius"/>
    </source>
</evidence>
<dbReference type="GO" id="GO:0016020">
    <property type="term" value="C:membrane"/>
    <property type="evidence" value="ECO:0007669"/>
    <property type="project" value="TreeGrafter"/>
</dbReference>
<gene>
    <name evidence="3" type="ORF">DIATSA_LOCUS12233</name>
</gene>
<evidence type="ECO:0008006" key="5">
    <source>
        <dbReference type="Google" id="ProtNLM"/>
    </source>
</evidence>
<keyword evidence="2" id="KW-1133">Transmembrane helix</keyword>
<keyword evidence="2" id="KW-0812">Transmembrane</keyword>
<dbReference type="EMBL" id="OU893338">
    <property type="protein sequence ID" value="CAG9794891.1"/>
    <property type="molecule type" value="Genomic_DNA"/>
</dbReference>
<organism evidence="3 4">
    <name type="scientific">Diatraea saccharalis</name>
    <name type="common">sugarcane borer</name>
    <dbReference type="NCBI Taxonomy" id="40085"/>
    <lineage>
        <taxon>Eukaryota</taxon>
        <taxon>Metazoa</taxon>
        <taxon>Ecdysozoa</taxon>
        <taxon>Arthropoda</taxon>
        <taxon>Hexapoda</taxon>
        <taxon>Insecta</taxon>
        <taxon>Pterygota</taxon>
        <taxon>Neoptera</taxon>
        <taxon>Endopterygota</taxon>
        <taxon>Lepidoptera</taxon>
        <taxon>Glossata</taxon>
        <taxon>Ditrysia</taxon>
        <taxon>Pyraloidea</taxon>
        <taxon>Crambidae</taxon>
        <taxon>Crambinae</taxon>
        <taxon>Diatraea</taxon>
    </lineage>
</organism>
<dbReference type="AlphaFoldDB" id="A0A9N9RE52"/>
<reference evidence="3" key="2">
    <citation type="submission" date="2022-10" db="EMBL/GenBank/DDBJ databases">
        <authorList>
            <consortium name="ENA_rothamsted_submissions"/>
            <consortium name="culmorum"/>
            <person name="King R."/>
        </authorList>
    </citation>
    <scope>NUCLEOTIDE SEQUENCE</scope>
</reference>
<evidence type="ECO:0000256" key="1">
    <source>
        <dbReference type="SAM" id="MobiDB-lite"/>
    </source>
</evidence>
<name>A0A9N9RE52_9NEOP</name>
<dbReference type="OrthoDB" id="7446909at2759"/>
<feature type="region of interest" description="Disordered" evidence="1">
    <location>
        <begin position="158"/>
        <end position="181"/>
    </location>
</feature>
<accession>A0A9N9RE52</accession>
<dbReference type="Pfam" id="PF07898">
    <property type="entry name" value="DUF1676"/>
    <property type="match status" value="1"/>
</dbReference>
<feature type="compositionally biased region" description="Basic and acidic residues" evidence="1">
    <location>
        <begin position="158"/>
        <end position="173"/>
    </location>
</feature>
<dbReference type="InterPro" id="IPR012464">
    <property type="entry name" value="DUF1676"/>
</dbReference>
<dbReference type="PANTHER" id="PTHR21879">
    <property type="entry name" value="FI03362P-RELATED-RELATED"/>
    <property type="match status" value="1"/>
</dbReference>
<keyword evidence="4" id="KW-1185">Reference proteome</keyword>
<sequence length="299" mass="32767">MEVGRGNDKTVWRDRQFAKHCLTSLDVRKLKIRASKKFDKKKKMKFAAALVLALVAFAAAEDSDNTVETAINFIKDCKGDYILCVKEKMLRIVDNLRASRSINIAEGIVLKGDPDKRAKKLDALPVDPTARDAEVNYRLMDGVVSLFETHAVEVKMNQSDKETLQRSLDEGRGKGGGGGGKKGGGMGGIIGLLGAKILLGKLFIVKLIALKALATAKIALVLAVILFVAWCMKHEHTKTTYEVVPHAHHHESHHPVHVEHVSHDSGHGHGGGYSSYGSDWNKNLDEAQNLAYSAYSHNK</sequence>
<keyword evidence="2" id="KW-0472">Membrane</keyword>
<evidence type="ECO:0000313" key="3">
    <source>
        <dbReference type="EMBL" id="CAG9794891.1"/>
    </source>
</evidence>
<protein>
    <recommendedName>
        <fullName evidence="5">Osiris 9</fullName>
    </recommendedName>
</protein>
<proteinExistence type="predicted"/>